<proteinExistence type="predicted"/>
<feature type="chain" id="PRO_5012101327" evidence="1">
    <location>
        <begin position="22"/>
        <end position="108"/>
    </location>
</feature>
<dbReference type="AlphaFoldDB" id="A0A1Y1QHT7"/>
<evidence type="ECO:0000313" key="3">
    <source>
        <dbReference type="Proteomes" id="UP000192491"/>
    </source>
</evidence>
<organism evidence="2 3">
    <name type="scientific">Thiothrix lacustris</name>
    <dbReference type="NCBI Taxonomy" id="525917"/>
    <lineage>
        <taxon>Bacteria</taxon>
        <taxon>Pseudomonadati</taxon>
        <taxon>Pseudomonadota</taxon>
        <taxon>Gammaproteobacteria</taxon>
        <taxon>Thiotrichales</taxon>
        <taxon>Thiotrichaceae</taxon>
        <taxon>Thiothrix</taxon>
    </lineage>
</organism>
<evidence type="ECO:0000256" key="1">
    <source>
        <dbReference type="SAM" id="SignalP"/>
    </source>
</evidence>
<comment type="caution">
    <text evidence="2">The sequence shown here is derived from an EMBL/GenBank/DDBJ whole genome shotgun (WGS) entry which is preliminary data.</text>
</comment>
<feature type="signal peptide" evidence="1">
    <location>
        <begin position="1"/>
        <end position="21"/>
    </location>
</feature>
<reference evidence="2 3" key="1">
    <citation type="submission" date="2017-01" db="EMBL/GenBank/DDBJ databases">
        <title>Novel large sulfur bacteria in the metagenomes of groundwater-fed chemosynthetic microbial mats in the Lake Huron basin.</title>
        <authorList>
            <person name="Sharrar A.M."/>
            <person name="Flood B.E."/>
            <person name="Bailey J.V."/>
            <person name="Jones D.S."/>
            <person name="Biddanda B."/>
            <person name="Ruberg S.A."/>
            <person name="Marcus D.N."/>
            <person name="Dick G.J."/>
        </authorList>
    </citation>
    <scope>NUCLEOTIDE SEQUENCE [LARGE SCALE GENOMIC DNA]</scope>
    <source>
        <strain evidence="2">A8</strain>
    </source>
</reference>
<dbReference type="Proteomes" id="UP000192491">
    <property type="component" value="Unassembled WGS sequence"/>
</dbReference>
<accession>A0A1Y1QHT7</accession>
<evidence type="ECO:0000313" key="2">
    <source>
        <dbReference type="EMBL" id="OQX05995.1"/>
    </source>
</evidence>
<keyword evidence="1" id="KW-0732">Signal</keyword>
<sequence length="108" mass="12072">MRKHIVLFLILLMTALPVWSAASVCHHVTTPPMKMQMTDHHCCLDKQQTAAHSTAADACHCDQLQHAQFILSLPEVLVTAPGNRFIPPVLTFQPLPERADVLYRPPIV</sequence>
<gene>
    <name evidence="2" type="ORF">BWK73_32075</name>
</gene>
<dbReference type="EMBL" id="MTEJ01000264">
    <property type="protein sequence ID" value="OQX05995.1"/>
    <property type="molecule type" value="Genomic_DNA"/>
</dbReference>
<protein>
    <submittedName>
        <fullName evidence="2">Uncharacterized protein</fullName>
    </submittedName>
</protein>
<name>A0A1Y1QHT7_9GAMM</name>